<dbReference type="SMART" id="SM00448">
    <property type="entry name" value="REC"/>
    <property type="match status" value="1"/>
</dbReference>
<evidence type="ECO:0000259" key="4">
    <source>
        <dbReference type="PROSITE" id="PS50109"/>
    </source>
</evidence>
<evidence type="ECO:0000259" key="5">
    <source>
        <dbReference type="PROSITE" id="PS50110"/>
    </source>
</evidence>
<evidence type="ECO:0000256" key="1">
    <source>
        <dbReference type="ARBA" id="ARBA00022553"/>
    </source>
</evidence>
<feature type="domain" description="PAS" evidence="6">
    <location>
        <begin position="34"/>
        <end position="76"/>
    </location>
</feature>
<dbReference type="SUPFAM" id="SSF47384">
    <property type="entry name" value="Homodimeric domain of signal transducing histidine kinase"/>
    <property type="match status" value="1"/>
</dbReference>
<dbReference type="InterPro" id="IPR035965">
    <property type="entry name" value="PAS-like_dom_sf"/>
</dbReference>
<dbReference type="SUPFAM" id="SSF55874">
    <property type="entry name" value="ATPase domain of HSP90 chaperone/DNA topoisomerase II/histidine kinase"/>
    <property type="match status" value="1"/>
</dbReference>
<name>A0A3B0SLM3_9ZZZZ</name>
<organism evidence="7">
    <name type="scientific">hydrothermal vent metagenome</name>
    <dbReference type="NCBI Taxonomy" id="652676"/>
    <lineage>
        <taxon>unclassified sequences</taxon>
        <taxon>metagenomes</taxon>
        <taxon>ecological metagenomes</taxon>
    </lineage>
</organism>
<protein>
    <submittedName>
        <fullName evidence="7">Sensory box histidine kinase/response regulator</fullName>
    </submittedName>
</protein>
<evidence type="ECO:0000313" key="7">
    <source>
        <dbReference type="EMBL" id="VAV95775.1"/>
    </source>
</evidence>
<dbReference type="GO" id="GO:0000155">
    <property type="term" value="F:phosphorelay sensor kinase activity"/>
    <property type="evidence" value="ECO:0007669"/>
    <property type="project" value="InterPro"/>
</dbReference>
<dbReference type="PANTHER" id="PTHR45339:SF1">
    <property type="entry name" value="HYBRID SIGNAL TRANSDUCTION HISTIDINE KINASE J"/>
    <property type="match status" value="1"/>
</dbReference>
<keyword evidence="1" id="KW-0597">Phosphoprotein</keyword>
<dbReference type="InterPro" id="IPR011006">
    <property type="entry name" value="CheY-like_superfamily"/>
</dbReference>
<dbReference type="PROSITE" id="PS50112">
    <property type="entry name" value="PAS"/>
    <property type="match status" value="1"/>
</dbReference>
<reference evidence="7" key="1">
    <citation type="submission" date="2018-06" db="EMBL/GenBank/DDBJ databases">
        <authorList>
            <person name="Zhirakovskaya E."/>
        </authorList>
    </citation>
    <scope>NUCLEOTIDE SEQUENCE</scope>
</reference>
<gene>
    <name evidence="7" type="ORF">MNBD_ALPHA06-1509</name>
</gene>
<dbReference type="PROSITE" id="PS50109">
    <property type="entry name" value="HIS_KIN"/>
    <property type="match status" value="1"/>
</dbReference>
<dbReference type="Pfam" id="PF02518">
    <property type="entry name" value="HATPase_c"/>
    <property type="match status" value="1"/>
</dbReference>
<dbReference type="SUPFAM" id="SSF52172">
    <property type="entry name" value="CheY-like"/>
    <property type="match status" value="1"/>
</dbReference>
<dbReference type="EMBL" id="UOEE01000209">
    <property type="protein sequence ID" value="VAV95775.1"/>
    <property type="molecule type" value="Genomic_DNA"/>
</dbReference>
<accession>A0A3B0SLM3</accession>
<dbReference type="Gene3D" id="1.10.287.130">
    <property type="match status" value="1"/>
</dbReference>
<dbReference type="CDD" id="cd17546">
    <property type="entry name" value="REC_hyHK_CKI1_RcsC-like"/>
    <property type="match status" value="1"/>
</dbReference>
<dbReference type="InterPro" id="IPR001789">
    <property type="entry name" value="Sig_transdc_resp-reg_receiver"/>
</dbReference>
<dbReference type="PROSITE" id="PS50110">
    <property type="entry name" value="RESPONSE_REGULATORY"/>
    <property type="match status" value="1"/>
</dbReference>
<dbReference type="Gene3D" id="3.30.565.10">
    <property type="entry name" value="Histidine kinase-like ATPase, C-terminal domain"/>
    <property type="match status" value="1"/>
</dbReference>
<dbReference type="Gene3D" id="3.30.450.20">
    <property type="entry name" value="PAS domain"/>
    <property type="match status" value="1"/>
</dbReference>
<dbReference type="InterPro" id="IPR003594">
    <property type="entry name" value="HATPase_dom"/>
</dbReference>
<dbReference type="InterPro" id="IPR004358">
    <property type="entry name" value="Sig_transdc_His_kin-like_C"/>
</dbReference>
<dbReference type="Pfam" id="PF00072">
    <property type="entry name" value="Response_reg"/>
    <property type="match status" value="1"/>
</dbReference>
<evidence type="ECO:0000256" key="2">
    <source>
        <dbReference type="ARBA" id="ARBA00023012"/>
    </source>
</evidence>
<dbReference type="InterPro" id="IPR005467">
    <property type="entry name" value="His_kinase_dom"/>
</dbReference>
<dbReference type="CDD" id="cd00082">
    <property type="entry name" value="HisKA"/>
    <property type="match status" value="1"/>
</dbReference>
<sequence>MHPQLDQQIRLSIRNGVLDPDLLVRLVDTGYREADARIHMLIDRFVDPVLVTDEQYQLLEANPAARVLLGIAQGPLNTLELRTFLPELRIDESLQNAQGALLFSEENTSCRDVNGQSFHGEVSLFVLKIGEQGKRVCTLRKIPDAVCANTDDAGDNKIQEEFLAMMSHELRTPMNAVLGMARHLVSSDLDAEQRESVKTILDAGDVMMSLLNDLLDKSKIDAGKLSLEVVNVDLRHLLRKMERLWRPTIENNGVAFSLRVADSVPAVIKGDSVRIRQILSNLLSNAAKFTKIGSVTLEVGSEQHPDGTTEVEFAVRDTGIGMDKEVQSRLFGAYEQASDSTRREFGGTGLGLSISRNLAQMMGGDINVQSQSGIGSVFRFVADFESAIGLKVEPPLEKPSTHSASMLATAPSNSKPAAPNAAEEKLRILAVEDNPINQRVLAAFLRPIGCDVVWAGDGKEALATLDTARFDVVLMDIQMPVMDGLEATRALRANHGLNVNVPVIAMTANAMLGDRETCLAAGMDDYVSKPIDPKTLYKTISKLVEQDRAGTLRQESAVAQVSTSN</sequence>
<dbReference type="InterPro" id="IPR036097">
    <property type="entry name" value="HisK_dim/P_sf"/>
</dbReference>
<feature type="domain" description="Response regulatory" evidence="5">
    <location>
        <begin position="427"/>
        <end position="544"/>
    </location>
</feature>
<dbReference type="Pfam" id="PF00512">
    <property type="entry name" value="HisKA"/>
    <property type="match status" value="1"/>
</dbReference>
<proteinExistence type="predicted"/>
<keyword evidence="7" id="KW-0808">Transferase</keyword>
<dbReference type="PRINTS" id="PR00344">
    <property type="entry name" value="BCTRLSENSOR"/>
</dbReference>
<dbReference type="Gene3D" id="3.40.50.2300">
    <property type="match status" value="1"/>
</dbReference>
<dbReference type="CDD" id="cd00130">
    <property type="entry name" value="PAS"/>
    <property type="match status" value="1"/>
</dbReference>
<feature type="compositionally biased region" description="Low complexity" evidence="3">
    <location>
        <begin position="410"/>
        <end position="419"/>
    </location>
</feature>
<dbReference type="FunFam" id="3.30.565.10:FF:000010">
    <property type="entry name" value="Sensor histidine kinase RcsC"/>
    <property type="match status" value="1"/>
</dbReference>
<keyword evidence="2" id="KW-0902">Two-component regulatory system</keyword>
<evidence type="ECO:0000256" key="3">
    <source>
        <dbReference type="SAM" id="MobiDB-lite"/>
    </source>
</evidence>
<dbReference type="CDD" id="cd16922">
    <property type="entry name" value="HATPase_EvgS-ArcB-TorS-like"/>
    <property type="match status" value="1"/>
</dbReference>
<evidence type="ECO:0000259" key="6">
    <source>
        <dbReference type="PROSITE" id="PS50112"/>
    </source>
</evidence>
<dbReference type="SUPFAM" id="SSF55785">
    <property type="entry name" value="PYP-like sensor domain (PAS domain)"/>
    <property type="match status" value="1"/>
</dbReference>
<dbReference type="PANTHER" id="PTHR45339">
    <property type="entry name" value="HYBRID SIGNAL TRANSDUCTION HISTIDINE KINASE J"/>
    <property type="match status" value="1"/>
</dbReference>
<keyword evidence="7" id="KW-0418">Kinase</keyword>
<dbReference type="InterPro" id="IPR036890">
    <property type="entry name" value="HATPase_C_sf"/>
</dbReference>
<dbReference type="SMART" id="SM00388">
    <property type="entry name" value="HisKA"/>
    <property type="match status" value="1"/>
</dbReference>
<dbReference type="InterPro" id="IPR003661">
    <property type="entry name" value="HisK_dim/P_dom"/>
</dbReference>
<dbReference type="SMART" id="SM00387">
    <property type="entry name" value="HATPase_c"/>
    <property type="match status" value="1"/>
</dbReference>
<dbReference type="AlphaFoldDB" id="A0A3B0SLM3"/>
<feature type="domain" description="Histidine kinase" evidence="4">
    <location>
        <begin position="165"/>
        <end position="386"/>
    </location>
</feature>
<dbReference type="InterPro" id="IPR000014">
    <property type="entry name" value="PAS"/>
</dbReference>
<feature type="region of interest" description="Disordered" evidence="3">
    <location>
        <begin position="394"/>
        <end position="419"/>
    </location>
</feature>